<proteinExistence type="predicted"/>
<evidence type="ECO:0000259" key="1">
    <source>
        <dbReference type="Pfam" id="PF01590"/>
    </source>
</evidence>
<evidence type="ECO:0000313" key="2">
    <source>
        <dbReference type="EMBL" id="SHK19325.1"/>
    </source>
</evidence>
<organism evidence="2 3">
    <name type="scientific">Hymenobacter psychrotolerans DSM 18569</name>
    <dbReference type="NCBI Taxonomy" id="1121959"/>
    <lineage>
        <taxon>Bacteria</taxon>
        <taxon>Pseudomonadati</taxon>
        <taxon>Bacteroidota</taxon>
        <taxon>Cytophagia</taxon>
        <taxon>Cytophagales</taxon>
        <taxon>Hymenobacteraceae</taxon>
        <taxon>Hymenobacter</taxon>
    </lineage>
</organism>
<dbReference type="SUPFAM" id="SSF55781">
    <property type="entry name" value="GAF domain-like"/>
    <property type="match status" value="1"/>
</dbReference>
<protein>
    <recommendedName>
        <fullName evidence="1">GAF domain-containing protein</fullName>
    </recommendedName>
</protein>
<dbReference type="Pfam" id="PF01590">
    <property type="entry name" value="GAF"/>
    <property type="match status" value="1"/>
</dbReference>
<name>A0A1M6QGN0_9BACT</name>
<dbReference type="EMBL" id="FRAS01000001">
    <property type="protein sequence ID" value="SHK19325.1"/>
    <property type="molecule type" value="Genomic_DNA"/>
</dbReference>
<dbReference type="InterPro" id="IPR029016">
    <property type="entry name" value="GAF-like_dom_sf"/>
</dbReference>
<dbReference type="RefSeq" id="WP_073281133.1">
    <property type="nucleotide sequence ID" value="NZ_FRAS01000001.1"/>
</dbReference>
<evidence type="ECO:0000313" key="3">
    <source>
        <dbReference type="Proteomes" id="UP000183947"/>
    </source>
</evidence>
<dbReference type="AlphaFoldDB" id="A0A1M6QGN0"/>
<gene>
    <name evidence="2" type="ORF">SAMN02746009_00554</name>
</gene>
<sequence length="242" mass="26452">MSTAFPGLIPDDEDLRLDALRPYRVLFQPNQPLFNEFVSILAKLFAVPIALVSLVGADEVIFAGNVGLPGMGQTARSNSLCSVAVLHEGITVFQDLLQHPCNLVNMDAVRGLRLGFYAGRPLRSPGGLAVGTLCVIDRKPRLLSSTEQVLLDHMGAVASDILLLEATFANDQTLSRALWERVRQQVQFSLTRMDTLAELGKHEDDQETDAARAYRQSSQEEALLVVQAMQKELKQALAGLGK</sequence>
<dbReference type="STRING" id="1121959.SAMN02746009_00554"/>
<keyword evidence="3" id="KW-1185">Reference proteome</keyword>
<accession>A0A1M6QGN0</accession>
<dbReference type="OrthoDB" id="9811889at2"/>
<feature type="domain" description="GAF" evidence="1">
    <location>
        <begin position="32"/>
        <end position="156"/>
    </location>
</feature>
<reference evidence="3" key="1">
    <citation type="submission" date="2016-11" db="EMBL/GenBank/DDBJ databases">
        <authorList>
            <person name="Varghese N."/>
            <person name="Submissions S."/>
        </authorList>
    </citation>
    <scope>NUCLEOTIDE SEQUENCE [LARGE SCALE GENOMIC DNA]</scope>
    <source>
        <strain evidence="3">DSM 18569</strain>
    </source>
</reference>
<dbReference type="Gene3D" id="3.30.450.40">
    <property type="match status" value="1"/>
</dbReference>
<dbReference type="Proteomes" id="UP000183947">
    <property type="component" value="Unassembled WGS sequence"/>
</dbReference>
<dbReference type="PANTHER" id="PTHR43102">
    <property type="entry name" value="SLR1143 PROTEIN"/>
    <property type="match status" value="1"/>
</dbReference>
<dbReference type="PANTHER" id="PTHR43102:SF2">
    <property type="entry name" value="GAF DOMAIN-CONTAINING PROTEIN"/>
    <property type="match status" value="1"/>
</dbReference>
<dbReference type="InterPro" id="IPR003018">
    <property type="entry name" value="GAF"/>
</dbReference>